<dbReference type="InterPro" id="IPR056754">
    <property type="entry name" value="DSCAM/DSCAML_C"/>
</dbReference>
<evidence type="ECO:0000256" key="9">
    <source>
        <dbReference type="ARBA" id="ARBA00023319"/>
    </source>
</evidence>
<dbReference type="InterPro" id="IPR021012">
    <property type="entry name" value="Dscam1_C"/>
</dbReference>
<feature type="transmembrane region" description="Helical" evidence="11">
    <location>
        <begin position="4075"/>
        <end position="4098"/>
    </location>
</feature>
<accession>A0A6G0U997</accession>
<dbReference type="EMBL" id="VYZN01000001">
    <property type="protein sequence ID" value="KAE9545523.1"/>
    <property type="molecule type" value="Genomic_DNA"/>
</dbReference>
<feature type="domain" description="Ig-like" evidence="12">
    <location>
        <begin position="550"/>
        <end position="644"/>
    </location>
</feature>
<feature type="domain" description="Ig-like" evidence="12">
    <location>
        <begin position="2213"/>
        <end position="2306"/>
    </location>
</feature>
<dbReference type="GO" id="GO:0005886">
    <property type="term" value="C:plasma membrane"/>
    <property type="evidence" value="ECO:0007669"/>
    <property type="project" value="TreeGrafter"/>
</dbReference>
<feature type="domain" description="Ig-like" evidence="12">
    <location>
        <begin position="1060"/>
        <end position="1137"/>
    </location>
</feature>
<feature type="compositionally biased region" description="Polar residues" evidence="10">
    <location>
        <begin position="4346"/>
        <end position="4365"/>
    </location>
</feature>
<dbReference type="CDD" id="cd00063">
    <property type="entry name" value="FN3"/>
    <property type="match status" value="6"/>
</dbReference>
<evidence type="ECO:0000313" key="14">
    <source>
        <dbReference type="EMBL" id="KAE9545523.1"/>
    </source>
</evidence>
<dbReference type="FunFam" id="2.60.40.10:FF:000410">
    <property type="entry name" value="Down syndrome cell adhesion molecule, isoform H"/>
    <property type="match status" value="1"/>
</dbReference>
<dbReference type="CDD" id="cd20958">
    <property type="entry name" value="IgI_5_Dscam"/>
    <property type="match status" value="1"/>
</dbReference>
<feature type="domain" description="Fibronectin type-III" evidence="13">
    <location>
        <begin position="3894"/>
        <end position="3987"/>
    </location>
</feature>
<comment type="caution">
    <text evidence="14">The sequence shown here is derived from an EMBL/GenBank/DDBJ whole genome shotgun (WGS) entry which is preliminary data.</text>
</comment>
<evidence type="ECO:0000259" key="13">
    <source>
        <dbReference type="PROSITE" id="PS50853"/>
    </source>
</evidence>
<keyword evidence="9" id="KW-0393">Immunoglobulin domain</keyword>
<evidence type="ECO:0000256" key="6">
    <source>
        <dbReference type="ARBA" id="ARBA00022989"/>
    </source>
</evidence>
<keyword evidence="4" id="KW-0677">Repeat</keyword>
<feature type="domain" description="Fibronectin type-III" evidence="13">
    <location>
        <begin position="3610"/>
        <end position="3707"/>
    </location>
</feature>
<dbReference type="InterPro" id="IPR013783">
    <property type="entry name" value="Ig-like_fold"/>
</dbReference>
<feature type="region of interest" description="Disordered" evidence="10">
    <location>
        <begin position="4284"/>
        <end position="4312"/>
    </location>
</feature>
<feature type="domain" description="Ig-like" evidence="12">
    <location>
        <begin position="2888"/>
        <end position="2983"/>
    </location>
</feature>
<dbReference type="InterPro" id="IPR013098">
    <property type="entry name" value="Ig_I-set"/>
</dbReference>
<keyword evidence="6 11" id="KW-1133">Transmembrane helix</keyword>
<evidence type="ECO:0000256" key="3">
    <source>
        <dbReference type="ARBA" id="ARBA00022729"/>
    </source>
</evidence>
<evidence type="ECO:0008006" key="16">
    <source>
        <dbReference type="Google" id="ProtNLM"/>
    </source>
</evidence>
<dbReference type="FunFam" id="2.60.40.10:FF:000324">
    <property type="entry name" value="Down syndrome cell adhesion molecule, isoform D"/>
    <property type="match status" value="1"/>
</dbReference>
<feature type="domain" description="Ig-like" evidence="12">
    <location>
        <begin position="3707"/>
        <end position="3789"/>
    </location>
</feature>
<dbReference type="FunFam" id="2.60.40.10:FF:000093">
    <property type="entry name" value="Down syndrome cell adhesion molecule, isoform B"/>
    <property type="match status" value="1"/>
</dbReference>
<feature type="domain" description="Ig-like" evidence="12">
    <location>
        <begin position="964"/>
        <end position="1056"/>
    </location>
</feature>
<dbReference type="Gene3D" id="2.60.40.10">
    <property type="entry name" value="Immunoglobulins"/>
    <property type="match status" value="41"/>
</dbReference>
<dbReference type="Pfam" id="PF00047">
    <property type="entry name" value="ig"/>
    <property type="match status" value="1"/>
</dbReference>
<evidence type="ECO:0000256" key="7">
    <source>
        <dbReference type="ARBA" id="ARBA00023136"/>
    </source>
</evidence>
<keyword evidence="5" id="KW-0130">Cell adhesion</keyword>
<dbReference type="SUPFAM" id="SSF48726">
    <property type="entry name" value="Immunoglobulin"/>
    <property type="match status" value="26"/>
</dbReference>
<dbReference type="InterPro" id="IPR003961">
    <property type="entry name" value="FN3_dom"/>
</dbReference>
<dbReference type="FunFam" id="2.60.40.10:FF:000310">
    <property type="entry name" value="Down syndrome cell adhesion molecule, isoform D"/>
    <property type="match status" value="1"/>
</dbReference>
<dbReference type="FunFam" id="2.60.40.10:FF:000719">
    <property type="entry name" value="nephrin isoform X1"/>
    <property type="match status" value="1"/>
</dbReference>
<dbReference type="Proteomes" id="UP000475862">
    <property type="component" value="Unassembled WGS sequence"/>
</dbReference>
<feature type="domain" description="Ig-like" evidence="12">
    <location>
        <begin position="2310"/>
        <end position="2401"/>
    </location>
</feature>
<reference evidence="14 15" key="1">
    <citation type="submission" date="2019-08" db="EMBL/GenBank/DDBJ databases">
        <title>The genome of the soybean aphid Biotype 1, its phylome, world population structure and adaptation to the North American continent.</title>
        <authorList>
            <person name="Giordano R."/>
            <person name="Donthu R.K."/>
            <person name="Hernandez A.G."/>
            <person name="Wright C.L."/>
            <person name="Zimin A.V."/>
        </authorList>
    </citation>
    <scope>NUCLEOTIDE SEQUENCE [LARGE SCALE GENOMIC DNA]</scope>
    <source>
        <tissue evidence="14">Whole aphids</tissue>
    </source>
</reference>
<feature type="domain" description="Fibronectin type-III" evidence="13">
    <location>
        <begin position="3510"/>
        <end position="3606"/>
    </location>
</feature>
<sequence length="4481" mass="491998">MHFEVLLFKSLFKNFRTKYNIKLFNMYASEVITEYVIRGNTAILKCTIPSFIADFVTVYSWISSDGQEYHNLNDIYVVLQNYITGAEDEYVILGNTAVIKCKVPSFVTDFVSIESWMSSDGQEYRYLSDRYGTQILLDINYESELMPTEYVIRGNSAILKCSVPSFVADFITVESWVTSEGQTYTRDSTENSFYVGTIIFRLSCKSINYFTVVIQNYVTEAENEYVIRGNTAIVKCKIPSFVADFVSVDAWIADNDTTFTVHTIFNTNNNNNLVHQSYEVEADNEYVIRGNSIIMKCEIPSFVADFVSVTHWIDSTGKSYYHDNDYVVNQLYQTRVIDEYVLLGNSVVLKCLVPSFVADFIQVLGWVDDSGNNIGTNVDKQVVEQSYQLRVNDEFVLKGNTAILKCIVPSFVGDFLEIIEWVSESGESFNINQLSKVVSQYYEAQVYDMFVIRGNTAIFKCSVPSFVSDYVYVDSWESTNGEIYFTPNTNNAVNQYYEAVLYDMFVIKGNTAIFKCIVPSFVADYVTVTSWEDTIGNKYFISSDKNFVVNQLYTVNVMDESVLRGNTALLKCHIPSFVADYVFVSSWTSDDGDEYSINANHAYDGKYLVLPSGELHIRDVTPEDGTKSYQCRTKHRLTGETRLSATKGRLVITDPVGSSSPKFASLETGKSYQFRSGQSLVLTCSAQSHPIPLLVLLQNSRQQQTFKDLKFNIIVHLFCFVLHKGTLYQFQEPVSSTTPKFPMMAESFKARLLQNVDMLCPAQEPIGLKAPSFPSEAKSVTYIKKMDQTISLLCLAQGYEPVGFKSPVFSSDAESARYRKRSNNDLSVLCSAQGYPAPNFRSNSDIVLLCESQGYPVPDHSTGLKKRVKGPIVLLCQSQGYPVPDFRKALRMLLFYCVNLRDILSQNSDPVGVKAPSLSSDIKRSWIERQIKKEIGLLCLAQDTVGVKAPTAPDDKKPLGAKPPSLALDEKSRFAFRNAKEDVSLWCQLQAYPIPTYRWYKFIEGSNKKQAVTLDDRIKQVSGTLIIREAKVDDSGKYLCVVNNSVGGESVETVLTVTAPLNAIVEPTIQTVDFGRPATLTCNYEGNPVKTISWLKDGKRLNSHDGRVLRIDSVRKEDKGMYQCFVRNEQESAQGIEPPHIKEYFNDNTMQPGVSLHLKCIASGNPTPEINWELDSKRLSSTERLRIGQHITMTGEVVSYLNISSVHTNDGGHYRCVAVSKVGTAEHTAHLNVYGLPFIRPMDKKNIVSGENLFVTCPVAGYPLESITWERDNRQLPINRKQKVFPNGTLIIENVERSSDQATYTCVARNAQGHTAKGNLEVQVMVPPVILPFAFDGETNAGDNAQLTCHVSKGDMPLELFWTFLDDKNHSVPLPELTTINRIGKKIAVLEIPVVTQFHRGTYVCTANNRAARVSQFAVLSVNVPPLMKPFSFEGESNVGETAQLTCHVIKGDTPLEIIWVFQGPDGRIQPMPQPIIENRIGKKITMLEIPTVTEYHRGSYSCVATNRAGIVNQTALLMVNVPPSIMPFSVDGELSVGDNAQLTCHVARGDMPINISWTFQSADGGTVGSLPEPILLNRIGKKIVMLEIPSVTEYHRGSYTCIATNRAGVIEHTAELMVNVSALILNFLKYKIFTVLPRIRPFEFESAVFAGEPVQLTCFVTKGDKPLRISWYLHSKELTSQTGITTSTMGDRASSLSIASTGLSNAGNYTCVAQNAVGMDSYSAYLEVNVPPRIRPFEFESAVYAGEPVQLTCLVTKGDKPLRISWYLQSKELTVSQTGIITNNLGDRANSLSISSAGISNRGNYTCVAQNAVGMDSYSAYLEVNVPPRIRPFEFESAVFAGEPVQITCLVTKGDKPLRISWYFHSTELTSSQTGVYTSSMGDRSNILSIPSAGLPNGGNYTCVAQNAVGMDYYSAYLEVNVCPKILPFSFGETPSNAGDSVQVVCTIVKGDKPLRISWNFYGEELSSNMGITTTPVSDSMNVLSIPSVGTPNRGNYTCVAKNSAGYDSFTAQLLVNVPPQIMPFSFGDNPSNAGDKVQVGCTVAKGDQPLRISWNFYGEELSSNMGVSTMAIGDSMNVLFIPSVAPSNRGNYTCVAKNPTGYDSYTAQLLVNVRPKILPFSFGDTPSNAGNTVQVACTVSEGDKPLRISWNFYGEDLSSNMGVSTMQVGESMNALFISSVAPSNRGNYTCVAQNSAGLDSFTAQLLVNVRPKILPFSFGDSPSNAGNPVQVGCTVMEGDKPLRITWNFYGEELSSNMGVSTMPVGDSMNVLIIPSVVPSNRGNYTCLAKNSAGNDSFTSQLLVNGILPKIVPFSFGDGPVNSGESIQVVCSVSKGDRPMSITWSFYGEALSSDMGVTTQMLGDATNFLSIPSVGPSNQGNYTCIAKNNAGIDTYTSQLVVYVLPKILPFSFGDGPVNAGESVQLSCSVAKGDKPMSITWNFYGEELSSHMGVTTQMFGDTTNFLSIPSVSGSNRGNYTCVAKNSVGLDSFTSQLMVNVLPHIVPFSVDEKVRSGDSIQLNCHVSKGDKPLELNWLFNDDELSSELSVTTTKLGSSSSVLTIGTVSAAHTGKYTCIASNRIGSYNYSTYINVDVPPKMTPFSFGGDIPKAGETISIQCTVSSGDIPIEFAWTFNGKSTSDLANVFVSKNGRRVSSLTVESLTEKNVGNYSCLARNLAGETGHTASLYVNVFPKIKPFTFGDTPVFAGQSAQVACSVSEGDSPLELSWTFDGSQDVFGLGVSVLNIGMKTSLLSIDNTDSVHRGNYTCRVTNRAGQASYTAGLNVHVPPRIVPFAFDEPIYSGQSAQITCLVSEGDAPLNISWWFRKSDESELKPLPSGISVNKMGSKLSMLFIESTSSYFAGNYACVVENRAGSSKHTSALNVHVAPRIEPFSFGDPVYDGQSTQVTCFVSEGDVPLDLFWTFSGRAGPTVSPLRGGVSVNKMGSKVSMLYIDAASSSRHAGNYTCVATNRAGRADRTAALNVHGKTAQRSHYHRNLYRVKPEVEPFSITDSTLNEGGSAKILCSASSGDTPMHFLWTVDDRLLTDVANGDHLKVQRLDELTSLLSLTKASPEDAGNYTCVAQNEAGSASRTATLKVMVPPRWILEPTDKAFAQGGDAKIECKADGFPKPQVTWKKAIGNSPGDYKDIKDLKPGSDDIKVDEGTLSIHNIQKNHEGHYLCEAVNGIGSGLSAVITISVQAPPHFEIKARNQTSEKGQPAVLECMAKGEKPIGIVWNMNNKRLDAKEEERYTIREEILTDGVKSDLSIKRSERIDTAVFTCVATNSFGSDDSSVQLIVQEVPEIPFGLKVLDKSGRTVQLSWLAPYDGNSPITRYIVEYKLLKSTWETDIEKVEATGDKTEMSVVSLHPATTYHFRIVAENGVGVSKPSDPVTIITSEEAPGGKPTNIHVDPIDENTLKVMWKAPERSDWNGEIQGYYVGYKQSSLVENKFVFETVEFSKEEGKEHYLEIFNLKTYTQYTIVVQAFNKLGAGPMSDEIKQYTSEGVPEQPPHDTTCTTLTSQTIRISWVSPPLSTANGVIKGYKVIYGPSDSWFNESTKDTKITVSSETILHGLKKFTNYSMEVLAFTAGGDGVRAPRIYCQTEQDVPEAPAALKALVMSTESVLVSWKPPAEPNGDVNQYTVYIKPSGDNKDKEPLAHKVAPNQMSFEASGLIKQDPYEFWVTASTNIGEGQPTKSIVIAPSTRVPAMIASFDDSFVATYREDVKLPCLTVGVPAPEISWKVKGAPLESNDRIRQLPEGSLLIRSVTRTDAGEYSCFVENSFGKDKITHRIVVLAPPHKPEVSVGATTSNTITLNLKPHAADKEPIHGYTIKYKPEFGDWQTAQVAAKADKFTLENLWCGSRYQIAVTAYNLIGTGDESDLLNTKTTGSKPKIPEASKFIEVSATSVTLHLNAWLDGGCPMLYFVVEHKKKLQSEWTQVSNNVRPGGNFVVLDLDPASWYHLRVTAHNNAGFSVAEYEFASLTLSGGTIAPAREVHHNGFGSATDTAIRIILANLNLVIPVTSALLVIIVAIIFLCYLKKRGVEIKGTIAPPAQDVTSIYTYLPWIPKWIDLNVVVPTAATIIVIIVGIIVVCFAWSRRVHENGQTRLRDDMTVYNQSMIMGGNTLDKRHADFNDELGYIAPPNRKLPPVPGSNYNTCDRIKRGFPGPYHGHGTWNPRARHMYEELNGSNPRCRGHLPPCPGSDETMYTRCRGIDGEDICPYATFHLLGFREEMDPSKIPFQTFPHPNGHCGTIGPGGTIASNGLMHQCPGTQTMPRNGRYSRVGGANSMFSPEYDDPANMGDEYGSQYGQYGAPYEQYESRASMAGRSIGSPEPPPPPPRNHDPNVSNTSNEANDSKDSNQISEAECDQHQQSATQSYGAHLKGNTKDGMTTEELRKLIERNEAPAGQQRLQSGGLTTYDTMAVFTYAHNVSKTILDSDNNVPIMSVLYNKNPKSVNISLMSINLSNKKKKLQYLLRIL</sequence>
<name>A0A6G0U997_APHGL</name>
<dbReference type="Pfam" id="PF12355">
    <property type="entry name" value="Dscam_C"/>
    <property type="match status" value="1"/>
</dbReference>
<dbReference type="PANTHER" id="PTHR10075:SF53">
    <property type="entry name" value="DOWN SYNDROME CELL ADHESION MOLECULE 1, ISOFORM BQ"/>
    <property type="match status" value="1"/>
</dbReference>
<feature type="domain" description="Ig-like" evidence="12">
    <location>
        <begin position="1638"/>
        <end position="1730"/>
    </location>
</feature>
<dbReference type="InterPro" id="IPR013151">
    <property type="entry name" value="Immunoglobulin_dom"/>
</dbReference>
<protein>
    <recommendedName>
        <fullName evidence="16">Down syndrome cell adhesion molecule</fullName>
    </recommendedName>
</protein>
<evidence type="ECO:0000256" key="10">
    <source>
        <dbReference type="SAM" id="MobiDB-lite"/>
    </source>
</evidence>
<dbReference type="FunFam" id="2.60.40.10:FF:000394">
    <property type="entry name" value="Down syndrome cell adhesion molecule, isoform J"/>
    <property type="match status" value="1"/>
</dbReference>
<dbReference type="GO" id="GO:0007156">
    <property type="term" value="P:homophilic cell adhesion via plasma membrane adhesion molecules"/>
    <property type="evidence" value="ECO:0007669"/>
    <property type="project" value="TreeGrafter"/>
</dbReference>
<keyword evidence="15" id="KW-1185">Reference proteome</keyword>
<dbReference type="InterPro" id="IPR036116">
    <property type="entry name" value="FN3_sf"/>
</dbReference>
<dbReference type="GO" id="GO:0030424">
    <property type="term" value="C:axon"/>
    <property type="evidence" value="ECO:0007669"/>
    <property type="project" value="TreeGrafter"/>
</dbReference>
<feature type="domain" description="Ig-like" evidence="12">
    <location>
        <begin position="1328"/>
        <end position="1421"/>
    </location>
</feature>
<feature type="domain" description="Ig-like" evidence="12">
    <location>
        <begin position="1524"/>
        <end position="1618"/>
    </location>
</feature>
<feature type="domain" description="Fibronectin type-III" evidence="13">
    <location>
        <begin position="3797"/>
        <end position="3891"/>
    </location>
</feature>
<evidence type="ECO:0000256" key="8">
    <source>
        <dbReference type="ARBA" id="ARBA00023157"/>
    </source>
</evidence>
<organism evidence="14 15">
    <name type="scientific">Aphis glycines</name>
    <name type="common">Soybean aphid</name>
    <dbReference type="NCBI Taxonomy" id="307491"/>
    <lineage>
        <taxon>Eukaryota</taxon>
        <taxon>Metazoa</taxon>
        <taxon>Ecdysozoa</taxon>
        <taxon>Arthropoda</taxon>
        <taxon>Hexapoda</taxon>
        <taxon>Insecta</taxon>
        <taxon>Pterygota</taxon>
        <taxon>Neoptera</taxon>
        <taxon>Paraneoptera</taxon>
        <taxon>Hemiptera</taxon>
        <taxon>Sternorrhyncha</taxon>
        <taxon>Aphidomorpha</taxon>
        <taxon>Aphidoidea</taxon>
        <taxon>Aphididae</taxon>
        <taxon>Aphidini</taxon>
        <taxon>Aphis</taxon>
        <taxon>Aphis</taxon>
    </lineage>
</organism>
<keyword evidence="2 11" id="KW-0812">Transmembrane</keyword>
<dbReference type="GO" id="GO:0070593">
    <property type="term" value="P:dendrite self-avoidance"/>
    <property type="evidence" value="ECO:0007669"/>
    <property type="project" value="TreeGrafter"/>
</dbReference>
<dbReference type="Pfam" id="PF00041">
    <property type="entry name" value="fn3"/>
    <property type="match status" value="5"/>
</dbReference>
<dbReference type="PROSITE" id="PS50853">
    <property type="entry name" value="FN3"/>
    <property type="match status" value="6"/>
</dbReference>
<feature type="domain" description="Ig-like" evidence="12">
    <location>
        <begin position="1925"/>
        <end position="2018"/>
    </location>
</feature>
<dbReference type="SMART" id="SM00408">
    <property type="entry name" value="IGc2"/>
    <property type="match status" value="26"/>
</dbReference>
<keyword evidence="8" id="KW-1015">Disulfide bond</keyword>
<dbReference type="SMART" id="SM00060">
    <property type="entry name" value="FN3"/>
    <property type="match status" value="6"/>
</dbReference>
<dbReference type="InterPro" id="IPR003598">
    <property type="entry name" value="Ig_sub2"/>
</dbReference>
<keyword evidence="7 11" id="KW-0472">Membrane</keyword>
<dbReference type="SMART" id="SM00409">
    <property type="entry name" value="IG"/>
    <property type="match status" value="26"/>
</dbReference>
<feature type="domain" description="Ig-like" evidence="12">
    <location>
        <begin position="2406"/>
        <end position="2499"/>
    </location>
</feature>
<feature type="domain" description="Ig-like" evidence="12">
    <location>
        <begin position="2502"/>
        <end position="2592"/>
    </location>
</feature>
<dbReference type="FunFam" id="2.60.40.10:FF:000308">
    <property type="entry name" value="Down syndrome cell adhesion molecule, isoform D"/>
    <property type="match status" value="1"/>
</dbReference>
<keyword evidence="3" id="KW-0732">Signal</keyword>
<feature type="domain" description="Fibronectin type-III" evidence="13">
    <location>
        <begin position="3404"/>
        <end position="3505"/>
    </location>
</feature>
<feature type="domain" description="Fibronectin type-III" evidence="13">
    <location>
        <begin position="3304"/>
        <end position="3399"/>
    </location>
</feature>
<dbReference type="FunFam" id="2.60.40.10:FF:000333">
    <property type="entry name" value="Down syndrome cell adhesion molecule"/>
    <property type="match status" value="11"/>
</dbReference>
<dbReference type="FunFam" id="2.60.40.10:FF:000104">
    <property type="entry name" value="Down syndrome cell adhesion molecule b"/>
    <property type="match status" value="1"/>
</dbReference>
<evidence type="ECO:0000256" key="2">
    <source>
        <dbReference type="ARBA" id="ARBA00022692"/>
    </source>
</evidence>
<dbReference type="PANTHER" id="PTHR10075">
    <property type="entry name" value="BASIGIN RELATED"/>
    <property type="match status" value="1"/>
</dbReference>
<dbReference type="GO" id="GO:0007411">
    <property type="term" value="P:axon guidance"/>
    <property type="evidence" value="ECO:0007669"/>
    <property type="project" value="TreeGrafter"/>
</dbReference>
<dbReference type="InterPro" id="IPR036179">
    <property type="entry name" value="Ig-like_dom_sf"/>
</dbReference>
<dbReference type="OrthoDB" id="5982258at2759"/>
<feature type="region of interest" description="Disordered" evidence="10">
    <location>
        <begin position="4325"/>
        <end position="4390"/>
    </location>
</feature>
<dbReference type="Pfam" id="PF07679">
    <property type="entry name" value="I-set"/>
    <property type="match status" value="9"/>
</dbReference>
<feature type="domain" description="Ig-like" evidence="12">
    <location>
        <begin position="2789"/>
        <end position="2883"/>
    </location>
</feature>
<evidence type="ECO:0000256" key="4">
    <source>
        <dbReference type="ARBA" id="ARBA00022737"/>
    </source>
</evidence>
<gene>
    <name evidence="14" type="ORF">AGLY_001066</name>
</gene>
<dbReference type="InterPro" id="IPR003599">
    <property type="entry name" value="Ig_sub"/>
</dbReference>
<evidence type="ECO:0000256" key="1">
    <source>
        <dbReference type="ARBA" id="ARBA00004479"/>
    </source>
</evidence>
<feature type="domain" description="Ig-like" evidence="12">
    <location>
        <begin position="2021"/>
        <end position="2114"/>
    </location>
</feature>
<feature type="domain" description="Ig-like" evidence="12">
    <location>
        <begin position="3203"/>
        <end position="3297"/>
    </location>
</feature>
<dbReference type="SUPFAM" id="SSF49265">
    <property type="entry name" value="Fibronectin type III"/>
    <property type="match status" value="3"/>
</dbReference>
<dbReference type="Pfam" id="PF25059">
    <property type="entry name" value="FN3_DSCAM-DSCAML_C"/>
    <property type="match status" value="1"/>
</dbReference>
<feature type="domain" description="Ig-like" evidence="12">
    <location>
        <begin position="3102"/>
        <end position="3198"/>
    </location>
</feature>
<dbReference type="Pfam" id="PF13927">
    <property type="entry name" value="Ig_3"/>
    <property type="match status" value="15"/>
</dbReference>
<dbReference type="InterPro" id="IPR007110">
    <property type="entry name" value="Ig-like_dom"/>
</dbReference>
<feature type="domain" description="Ig-like" evidence="12">
    <location>
        <begin position="3003"/>
        <end position="3097"/>
    </location>
</feature>
<dbReference type="FunFam" id="2.60.40.10:FF:000017">
    <property type="entry name" value="Down syndrome cell adhesion molecule b"/>
    <property type="match status" value="8"/>
</dbReference>
<feature type="transmembrane region" description="Helical" evidence="11">
    <location>
        <begin position="4018"/>
        <end position="4039"/>
    </location>
</feature>
<proteinExistence type="predicted"/>
<evidence type="ECO:0000259" key="12">
    <source>
        <dbReference type="PROSITE" id="PS50835"/>
    </source>
</evidence>
<feature type="domain" description="Ig-like" evidence="12">
    <location>
        <begin position="2693"/>
        <end position="2784"/>
    </location>
</feature>
<feature type="domain" description="Ig-like" evidence="12">
    <location>
        <begin position="1426"/>
        <end position="1519"/>
    </location>
</feature>
<feature type="domain" description="Ig-like" evidence="12">
    <location>
        <begin position="2597"/>
        <end position="2690"/>
    </location>
</feature>
<evidence type="ECO:0000313" key="15">
    <source>
        <dbReference type="Proteomes" id="UP000475862"/>
    </source>
</evidence>
<feature type="domain" description="Ig-like" evidence="12">
    <location>
        <begin position="1829"/>
        <end position="1922"/>
    </location>
</feature>
<feature type="domain" description="Ig-like" evidence="12">
    <location>
        <begin position="1733"/>
        <end position="1826"/>
    </location>
</feature>
<comment type="subcellular location">
    <subcellularLocation>
        <location evidence="1">Membrane</location>
        <topology evidence="1">Single-pass type I membrane protein</topology>
    </subcellularLocation>
</comment>
<dbReference type="FunFam" id="2.60.40.10:FF:000498">
    <property type="entry name" value="Down syndrome cell adhesion molecule, isoform J"/>
    <property type="match status" value="1"/>
</dbReference>
<dbReference type="PROSITE" id="PS50835">
    <property type="entry name" value="IG_LIKE"/>
    <property type="match status" value="26"/>
</dbReference>
<dbReference type="GO" id="GO:0098632">
    <property type="term" value="F:cell-cell adhesion mediator activity"/>
    <property type="evidence" value="ECO:0007669"/>
    <property type="project" value="TreeGrafter"/>
</dbReference>
<evidence type="ECO:0000256" key="5">
    <source>
        <dbReference type="ARBA" id="ARBA00022889"/>
    </source>
</evidence>
<feature type="domain" description="Ig-like" evidence="12">
    <location>
        <begin position="1237"/>
        <end position="1323"/>
    </location>
</feature>
<feature type="domain" description="Ig-like" evidence="12">
    <location>
        <begin position="1139"/>
        <end position="1232"/>
    </location>
</feature>
<evidence type="ECO:0000256" key="11">
    <source>
        <dbReference type="SAM" id="Phobius"/>
    </source>
</evidence>
<feature type="domain" description="Ig-like" evidence="12">
    <location>
        <begin position="2117"/>
        <end position="2210"/>
    </location>
</feature>